<keyword evidence="2" id="KW-1185">Reference proteome</keyword>
<proteinExistence type="predicted"/>
<reference evidence="1" key="1">
    <citation type="submission" date="2021-06" db="EMBL/GenBank/DDBJ databases">
        <authorList>
            <person name="Kallberg Y."/>
            <person name="Tangrot J."/>
            <person name="Rosling A."/>
        </authorList>
    </citation>
    <scope>NUCLEOTIDE SEQUENCE</scope>
    <source>
        <strain evidence="1">MA461A</strain>
    </source>
</reference>
<evidence type="ECO:0000313" key="1">
    <source>
        <dbReference type="EMBL" id="CAG8760149.1"/>
    </source>
</evidence>
<comment type="caution">
    <text evidence="1">The sequence shown here is derived from an EMBL/GenBank/DDBJ whole genome shotgun (WGS) entry which is preliminary data.</text>
</comment>
<feature type="non-terminal residue" evidence="1">
    <location>
        <position position="728"/>
    </location>
</feature>
<organism evidence="1 2">
    <name type="scientific">Racocetra persica</name>
    <dbReference type="NCBI Taxonomy" id="160502"/>
    <lineage>
        <taxon>Eukaryota</taxon>
        <taxon>Fungi</taxon>
        <taxon>Fungi incertae sedis</taxon>
        <taxon>Mucoromycota</taxon>
        <taxon>Glomeromycotina</taxon>
        <taxon>Glomeromycetes</taxon>
        <taxon>Diversisporales</taxon>
        <taxon>Gigasporaceae</taxon>
        <taxon>Racocetra</taxon>
    </lineage>
</organism>
<dbReference type="EMBL" id="CAJVQC010035908">
    <property type="protein sequence ID" value="CAG8760149.1"/>
    <property type="molecule type" value="Genomic_DNA"/>
</dbReference>
<sequence>IRNIREVNGKNVIKFYGVTKDPSKEFHSMVLQYYNKPLREHLKEVLKQDWDYKLKMAKDIANGLKYIHAENIIHCDLNSKNIMNHDDKLMIIGFSSSMSLDHDSETEPTIKLTDENVINLLKDIELDCLYRDYDYIPKICLGRNDTSVSKKEPCLMVIKGSPQNQYFFLRLDETFIGRKNSNHIIIKDHEIAKKHASIKSFQGKVTITNLDSGSGISINGEKLLFHDSRTLKRDDRIKMGCSIFQYLPAGEYENRIDKLLPIYNRAYLEKSLENEFLNARENEQNLSLLFFDLDNFKSINDGNNHEAGDYALKELAKLIQNAHARAEDIFARYGGDEFTILLKNADLKSASEIAEKIRTSVEAHSFTYKEKKLPVTLSIGVSGMNSSVETYNDLLVHADEASKKAKEYGRNQVIIWENEHNIKHLKEAQQLVLKQSRGELLSELGGLDELKNRYLEDLNETCEFKEALDLYVKPRGTWSVPIIKPLDGKEEMGYEVKEGDIEQVVMGFLTSRDKLISNDVEILEKAANKFLSSKERKPLIEKVNSFFALENQLTLEDINFLKVAINQFLALKDQKALKLLEMAINEFLESSKNERVLKNTIHKFLESPLVLENKLSLKNKLDLINQITKDDVITLKEASKDKKDFEATATRLLNFKAKKVLETAVNHLLTQKRKRVLLILGNGGTGKSTFNRHLARSLWKEYDQQNMKQPLIPLFIALAPLEGLINRD</sequence>
<protein>
    <submittedName>
        <fullName evidence="1">1223_t:CDS:1</fullName>
    </submittedName>
</protein>
<dbReference type="Proteomes" id="UP000789920">
    <property type="component" value="Unassembled WGS sequence"/>
</dbReference>
<feature type="non-terminal residue" evidence="1">
    <location>
        <position position="1"/>
    </location>
</feature>
<accession>A0ACA9QQ05</accession>
<gene>
    <name evidence="1" type="ORF">RPERSI_LOCUS15147</name>
</gene>
<evidence type="ECO:0000313" key="2">
    <source>
        <dbReference type="Proteomes" id="UP000789920"/>
    </source>
</evidence>
<name>A0ACA9QQ05_9GLOM</name>